<feature type="transmembrane region" description="Helical" evidence="1">
    <location>
        <begin position="210"/>
        <end position="231"/>
    </location>
</feature>
<feature type="transmembrane region" description="Helical" evidence="1">
    <location>
        <begin position="238"/>
        <end position="259"/>
    </location>
</feature>
<feature type="transmembrane region" description="Helical" evidence="1">
    <location>
        <begin position="168"/>
        <end position="190"/>
    </location>
</feature>
<evidence type="ECO:0000313" key="3">
    <source>
        <dbReference type="Proteomes" id="UP000503441"/>
    </source>
</evidence>
<evidence type="ECO:0000313" key="2">
    <source>
        <dbReference type="EMBL" id="QIM19290.1"/>
    </source>
</evidence>
<proteinExistence type="predicted"/>
<dbReference type="RefSeq" id="WP_166331533.1">
    <property type="nucleotide sequence ID" value="NZ_CP049933.1"/>
</dbReference>
<gene>
    <name evidence="2" type="ORF">G7066_13235</name>
</gene>
<name>A0ABX6K2B8_9MICO</name>
<keyword evidence="1" id="KW-1133">Transmembrane helix</keyword>
<dbReference type="EMBL" id="CP049933">
    <property type="protein sequence ID" value="QIM19290.1"/>
    <property type="molecule type" value="Genomic_DNA"/>
</dbReference>
<evidence type="ECO:0008006" key="4">
    <source>
        <dbReference type="Google" id="ProtNLM"/>
    </source>
</evidence>
<feature type="transmembrane region" description="Helical" evidence="1">
    <location>
        <begin position="128"/>
        <end position="147"/>
    </location>
</feature>
<evidence type="ECO:0000256" key="1">
    <source>
        <dbReference type="SAM" id="Phobius"/>
    </source>
</evidence>
<protein>
    <recommendedName>
        <fullName evidence="4">Polysaccharide biosynthesis protein</fullName>
    </recommendedName>
</protein>
<keyword evidence="3" id="KW-1185">Reference proteome</keyword>
<organism evidence="2 3">
    <name type="scientific">Leucobacter coleopterorum</name>
    <dbReference type="NCBI Taxonomy" id="2714933"/>
    <lineage>
        <taxon>Bacteria</taxon>
        <taxon>Bacillati</taxon>
        <taxon>Actinomycetota</taxon>
        <taxon>Actinomycetes</taxon>
        <taxon>Micrococcales</taxon>
        <taxon>Microbacteriaceae</taxon>
        <taxon>Leucobacter</taxon>
    </lineage>
</organism>
<feature type="transmembrane region" description="Helical" evidence="1">
    <location>
        <begin position="101"/>
        <end position="122"/>
    </location>
</feature>
<keyword evidence="1" id="KW-0472">Membrane</keyword>
<dbReference type="Proteomes" id="UP000503441">
    <property type="component" value="Chromosome"/>
</dbReference>
<accession>A0ABX6K2B8</accession>
<sequence length="295" mass="29751">MPLAIAVSAYALVAATNGILAGTGQWAAFALLAVIDGVLRLVLVGLALGLDLGGTALAWAVAIPFPVSLAIVFFVKARTIRANTLVAGTAGGLAANMSRTLTASIAAAILINGFPVFISLFGRTDEDTLGAIILAVTLTRAPILVPINALQSMLIARLSGATAGRNRLLALVLAVITVLTMFVAGVVWLWGGPLLAAFFGEGFVLSASTLAGLVAAAGCLGVLTATGAAALALKRHSFFAAGWVVAAVFALAALAFLPASLETRIVLGLVVGPLLGAVVHLAALRTRDPEQQGGE</sequence>
<feature type="transmembrane region" description="Helical" evidence="1">
    <location>
        <begin position="265"/>
        <end position="284"/>
    </location>
</feature>
<feature type="transmembrane region" description="Helical" evidence="1">
    <location>
        <begin position="56"/>
        <end position="75"/>
    </location>
</feature>
<reference evidence="2 3" key="1">
    <citation type="submission" date="2020-03" db="EMBL/GenBank/DDBJ databases">
        <title>Leucobacter sp. nov., isolated from beetles.</title>
        <authorList>
            <person name="Hyun D.-W."/>
            <person name="Bae J.-W."/>
        </authorList>
    </citation>
    <scope>NUCLEOTIDE SEQUENCE [LARGE SCALE GENOMIC DNA]</scope>
    <source>
        <strain evidence="2 3">HDW9A</strain>
    </source>
</reference>
<keyword evidence="1" id="KW-0812">Transmembrane</keyword>